<proteinExistence type="predicted"/>
<dbReference type="EMBL" id="CP093379">
    <property type="protein sequence ID" value="UNM95921.1"/>
    <property type="molecule type" value="Genomic_DNA"/>
</dbReference>
<evidence type="ECO:0000313" key="1">
    <source>
        <dbReference type="EMBL" id="UNM95921.1"/>
    </source>
</evidence>
<accession>A0ABY3WZ80</accession>
<evidence type="ECO:0008006" key="3">
    <source>
        <dbReference type="Google" id="ProtNLM"/>
    </source>
</evidence>
<sequence length="64" mass="7434">MAKETEQEREERIIRTLDLMFQGADQYPCECGVMHFELPEKGKTRLMACGNCGRHFTVRQDIDA</sequence>
<protein>
    <recommendedName>
        <fullName evidence="3">Zinc-finger domain-containing protein</fullName>
    </recommendedName>
</protein>
<dbReference type="RefSeq" id="WP_242148680.1">
    <property type="nucleotide sequence ID" value="NZ_CP093379.1"/>
</dbReference>
<keyword evidence="2" id="KW-1185">Reference proteome</keyword>
<evidence type="ECO:0000313" key="2">
    <source>
        <dbReference type="Proteomes" id="UP000829542"/>
    </source>
</evidence>
<organism evidence="1 2">
    <name type="scientific">Ignatzschineria rhizosphaerae</name>
    <dbReference type="NCBI Taxonomy" id="2923279"/>
    <lineage>
        <taxon>Bacteria</taxon>
        <taxon>Pseudomonadati</taxon>
        <taxon>Pseudomonadota</taxon>
        <taxon>Gammaproteobacteria</taxon>
        <taxon>Cardiobacteriales</taxon>
        <taxon>Ignatzschineriaceae</taxon>
        <taxon>Ignatzschineria</taxon>
    </lineage>
</organism>
<gene>
    <name evidence="1" type="ORF">MMG00_12070</name>
</gene>
<dbReference type="Proteomes" id="UP000829542">
    <property type="component" value="Chromosome"/>
</dbReference>
<name>A0ABY3WZ80_9GAMM</name>
<reference evidence="1 2" key="1">
    <citation type="submission" date="2022-03" db="EMBL/GenBank/DDBJ databases">
        <title>Ignatzschineria rhizosphaerae HR5S32.</title>
        <authorList>
            <person name="Sun J.Q."/>
            <person name="Feng J.Y."/>
        </authorList>
    </citation>
    <scope>NUCLEOTIDE SEQUENCE [LARGE SCALE GENOMIC DNA]</scope>
    <source>
        <strain evidence="1 2">HR5S32</strain>
    </source>
</reference>